<evidence type="ECO:0000259" key="1">
    <source>
        <dbReference type="Pfam" id="PF07883"/>
    </source>
</evidence>
<keyword evidence="3" id="KW-1185">Reference proteome</keyword>
<dbReference type="AlphaFoldDB" id="A0A562PC97"/>
<sequence length="161" mass="17805">MSDIDSKEFVLAGVVMKRLLSGEQTAGQFCLFENKSDGNTRTPIHVHAKDDETVYIVEGELTAVVDGQPRRLIAGESIFLPRGIPHQLMNMSGNPCRYILIGVPALFDRFLEEGGHEHQPDEAVGPPTPEEIERLRQASPRFGITLLSDWPKAALGSQMRP</sequence>
<dbReference type="InterPro" id="IPR013096">
    <property type="entry name" value="Cupin_2"/>
</dbReference>
<accession>A0A562PC97</accession>
<comment type="caution">
    <text evidence="2">The sequence shown here is derived from an EMBL/GenBank/DDBJ whole genome shotgun (WGS) entry which is preliminary data.</text>
</comment>
<name>A0A562PC97_9HYPH</name>
<dbReference type="PANTHER" id="PTHR36440">
    <property type="entry name" value="PUTATIVE (AFU_ORTHOLOGUE AFUA_8G07350)-RELATED"/>
    <property type="match status" value="1"/>
</dbReference>
<dbReference type="Pfam" id="PF07883">
    <property type="entry name" value="Cupin_2"/>
    <property type="match status" value="1"/>
</dbReference>
<reference evidence="2 3" key="1">
    <citation type="journal article" date="2015" name="Stand. Genomic Sci.">
        <title>Genomic Encyclopedia of Bacterial and Archaeal Type Strains, Phase III: the genomes of soil and plant-associated and newly described type strains.</title>
        <authorList>
            <person name="Whitman W.B."/>
            <person name="Woyke T."/>
            <person name="Klenk H.P."/>
            <person name="Zhou Y."/>
            <person name="Lilburn T.G."/>
            <person name="Beck B.J."/>
            <person name="De Vos P."/>
            <person name="Vandamme P."/>
            <person name="Eisen J.A."/>
            <person name="Garrity G."/>
            <person name="Hugenholtz P."/>
            <person name="Kyrpides N.C."/>
        </authorList>
    </citation>
    <scope>NUCLEOTIDE SEQUENCE [LARGE SCALE GENOMIC DNA]</scope>
    <source>
        <strain evidence="2 3">CGMCC 1.2546</strain>
    </source>
</reference>
<protein>
    <submittedName>
        <fullName evidence="2">Cupin domain-containing protein</fullName>
    </submittedName>
</protein>
<dbReference type="OrthoDB" id="9798709at2"/>
<dbReference type="RefSeq" id="WP_145714384.1">
    <property type="nucleotide sequence ID" value="NZ_BSPF01000003.1"/>
</dbReference>
<dbReference type="PANTHER" id="PTHR36440:SF1">
    <property type="entry name" value="PUTATIVE (AFU_ORTHOLOGUE AFUA_8G07350)-RELATED"/>
    <property type="match status" value="1"/>
</dbReference>
<dbReference type="SUPFAM" id="SSF51182">
    <property type="entry name" value="RmlC-like cupins"/>
    <property type="match status" value="1"/>
</dbReference>
<evidence type="ECO:0000313" key="2">
    <source>
        <dbReference type="EMBL" id="TWI42028.1"/>
    </source>
</evidence>
<feature type="domain" description="Cupin type-2" evidence="1">
    <location>
        <begin position="40"/>
        <end position="101"/>
    </location>
</feature>
<proteinExistence type="predicted"/>
<dbReference type="Gene3D" id="2.60.120.10">
    <property type="entry name" value="Jelly Rolls"/>
    <property type="match status" value="1"/>
</dbReference>
<dbReference type="EMBL" id="VLKT01000004">
    <property type="protein sequence ID" value="TWI42028.1"/>
    <property type="molecule type" value="Genomic_DNA"/>
</dbReference>
<dbReference type="InterPro" id="IPR011051">
    <property type="entry name" value="RmlC_Cupin_sf"/>
</dbReference>
<dbReference type="InterPro" id="IPR053146">
    <property type="entry name" value="QDO-like"/>
</dbReference>
<dbReference type="InterPro" id="IPR014710">
    <property type="entry name" value="RmlC-like_jellyroll"/>
</dbReference>
<evidence type="ECO:0000313" key="3">
    <source>
        <dbReference type="Proteomes" id="UP000317122"/>
    </source>
</evidence>
<dbReference type="Proteomes" id="UP000317122">
    <property type="component" value="Unassembled WGS sequence"/>
</dbReference>
<gene>
    <name evidence="2" type="ORF">IQ26_00953</name>
</gene>
<organism evidence="2 3">
    <name type="scientific">Mesorhizobium tianshanense</name>
    <dbReference type="NCBI Taxonomy" id="39844"/>
    <lineage>
        <taxon>Bacteria</taxon>
        <taxon>Pseudomonadati</taxon>
        <taxon>Pseudomonadota</taxon>
        <taxon>Alphaproteobacteria</taxon>
        <taxon>Hyphomicrobiales</taxon>
        <taxon>Phyllobacteriaceae</taxon>
        <taxon>Mesorhizobium</taxon>
    </lineage>
</organism>